<proteinExistence type="inferred from homology"/>
<dbReference type="EMBL" id="CACVAU010000030">
    <property type="protein sequence ID" value="CAA6809073.1"/>
    <property type="molecule type" value="Genomic_DNA"/>
</dbReference>
<organism evidence="5">
    <name type="scientific">uncultured Sulfurovum sp</name>
    <dbReference type="NCBI Taxonomy" id="269237"/>
    <lineage>
        <taxon>Bacteria</taxon>
        <taxon>Pseudomonadati</taxon>
        <taxon>Campylobacterota</taxon>
        <taxon>Epsilonproteobacteria</taxon>
        <taxon>Campylobacterales</taxon>
        <taxon>Sulfurovaceae</taxon>
        <taxon>Sulfurovum</taxon>
        <taxon>environmental samples</taxon>
    </lineage>
</organism>
<sequence length="135" mass="15102">MKMIALRGRVFPTDLNHAGTVFGGWLMGKMDKAASIAIENIVISPAVTVAVSDMSFIRPVYSGAVFTIYTQVKHIGNTSIKIDVDVQVKCRETHDEYSVTQAVFTFVLVDENRDARPVREVLRDDIDPYIQDLLK</sequence>
<evidence type="ECO:0000313" key="5">
    <source>
        <dbReference type="EMBL" id="CAA6809073.1"/>
    </source>
</evidence>
<dbReference type="CDD" id="cd03442">
    <property type="entry name" value="BFIT_BACH"/>
    <property type="match status" value="1"/>
</dbReference>
<reference evidence="5" key="1">
    <citation type="submission" date="2020-01" db="EMBL/GenBank/DDBJ databases">
        <authorList>
            <person name="Meier V. D."/>
            <person name="Meier V D."/>
        </authorList>
    </citation>
    <scope>NUCLEOTIDE SEQUENCE</scope>
    <source>
        <strain evidence="5">HLG_WM_MAG_05</strain>
    </source>
</reference>
<dbReference type="PROSITE" id="PS51770">
    <property type="entry name" value="HOTDOG_ACOT"/>
    <property type="match status" value="1"/>
</dbReference>
<dbReference type="Pfam" id="PF03061">
    <property type="entry name" value="4HBT"/>
    <property type="match status" value="1"/>
</dbReference>
<dbReference type="GO" id="GO:0052816">
    <property type="term" value="F:long-chain fatty acyl-CoA hydrolase activity"/>
    <property type="evidence" value="ECO:0007669"/>
    <property type="project" value="TreeGrafter"/>
</dbReference>
<evidence type="ECO:0000256" key="1">
    <source>
        <dbReference type="ARBA" id="ARBA00010458"/>
    </source>
</evidence>
<dbReference type="PANTHER" id="PTHR11049">
    <property type="entry name" value="ACYL COENZYME A THIOESTER HYDROLASE"/>
    <property type="match status" value="1"/>
</dbReference>
<evidence type="ECO:0000256" key="3">
    <source>
        <dbReference type="PROSITE-ProRule" id="PRU01106"/>
    </source>
</evidence>
<dbReference type="Gene3D" id="3.10.129.10">
    <property type="entry name" value="Hotdog Thioesterase"/>
    <property type="match status" value="1"/>
</dbReference>
<dbReference type="InterPro" id="IPR006683">
    <property type="entry name" value="Thioestr_dom"/>
</dbReference>
<dbReference type="InterPro" id="IPR029069">
    <property type="entry name" value="HotDog_dom_sf"/>
</dbReference>
<dbReference type="SUPFAM" id="SSF54637">
    <property type="entry name" value="Thioesterase/thiol ester dehydrase-isomerase"/>
    <property type="match status" value="1"/>
</dbReference>
<dbReference type="PANTHER" id="PTHR11049:SF5">
    <property type="entry name" value="ACYL-COA THIOESTER HYDROLASE YCIA"/>
    <property type="match status" value="1"/>
</dbReference>
<dbReference type="InterPro" id="IPR033120">
    <property type="entry name" value="HOTDOG_ACOT"/>
</dbReference>
<feature type="domain" description="HotDog ACOT-type" evidence="4">
    <location>
        <begin position="1"/>
        <end position="112"/>
    </location>
</feature>
<dbReference type="InterPro" id="IPR040170">
    <property type="entry name" value="Cytosol_ACT"/>
</dbReference>
<keyword evidence="2 3" id="KW-0378">Hydrolase</keyword>
<evidence type="ECO:0000259" key="4">
    <source>
        <dbReference type="PROSITE" id="PS51770"/>
    </source>
</evidence>
<dbReference type="AlphaFoldDB" id="A0A6S6SSD7"/>
<name>A0A6S6SSD7_9BACT</name>
<protein>
    <submittedName>
        <fullName evidence="5">Cytosolic long-chain acyl-CoA thioester hydrolase family protein</fullName>
    </submittedName>
</protein>
<dbReference type="GO" id="GO:0006637">
    <property type="term" value="P:acyl-CoA metabolic process"/>
    <property type="evidence" value="ECO:0007669"/>
    <property type="project" value="TreeGrafter"/>
</dbReference>
<gene>
    <name evidence="5" type="ORF">HELGO_WM13757</name>
</gene>
<comment type="similarity">
    <text evidence="1">Belongs to the acyl coenzyme A hydrolase family.</text>
</comment>
<evidence type="ECO:0000256" key="2">
    <source>
        <dbReference type="ARBA" id="ARBA00022801"/>
    </source>
</evidence>
<dbReference type="GO" id="GO:0005829">
    <property type="term" value="C:cytosol"/>
    <property type="evidence" value="ECO:0007669"/>
    <property type="project" value="TreeGrafter"/>
</dbReference>
<dbReference type="GO" id="GO:0009062">
    <property type="term" value="P:fatty acid catabolic process"/>
    <property type="evidence" value="ECO:0007669"/>
    <property type="project" value="TreeGrafter"/>
</dbReference>
<accession>A0A6S6SSD7</accession>